<dbReference type="SMART" id="SM00901">
    <property type="entry name" value="FRG"/>
    <property type="match status" value="1"/>
</dbReference>
<accession>A0A1M4X918</accession>
<sequence>MRFSKKELKGLPIPKEIVVRNLAEYINLFSNNEFESYIFRGEPANYNDTISSALRNREYPFIKMKNELRREIFHRLTPDERNNFLAFAQHHGIPTNLIDFTRSPLVALFFACQPSRSSDECSGQERGFVYLLKDELIDITDLLSRNEDKNFLDLFIRNENDIILDLYKGFDDFYKQHPEKFYYYFKQLADDWQYYFVDMQPYTFKESDFPLYDNGKYKNKLHYEYVKDSRELITEIKHRYDSIELVVLEYTLKLQSFLKQTLNFEATVWWLNCIPNFLYTPILSFERGRNQQGLFVYQAYLSFDERTYNTHILSQQRVWPDVVIVIENKEKVLQELDFMGINEKFIYGDYDSIARYIRKKYS</sequence>
<dbReference type="Proteomes" id="UP000184114">
    <property type="component" value="Unassembled WGS sequence"/>
</dbReference>
<dbReference type="Pfam" id="PF08867">
    <property type="entry name" value="FRG"/>
    <property type="match status" value="1"/>
</dbReference>
<dbReference type="STRING" id="1123404.SAMN02745784_02163"/>
<reference evidence="3" key="1">
    <citation type="submission" date="2016-11" db="EMBL/GenBank/DDBJ databases">
        <authorList>
            <person name="Varghese N."/>
            <person name="Submissions S."/>
        </authorList>
    </citation>
    <scope>NUCLEOTIDE SEQUENCE [LARGE SCALE GENOMIC DNA]</scope>
    <source>
        <strain evidence="3">DSM 18095</strain>
    </source>
</reference>
<evidence type="ECO:0000259" key="1">
    <source>
        <dbReference type="SMART" id="SM00901"/>
    </source>
</evidence>
<dbReference type="InterPro" id="IPR014966">
    <property type="entry name" value="FRG-dom"/>
</dbReference>
<dbReference type="RefSeq" id="WP_072976242.1">
    <property type="nucleotide sequence ID" value="NZ_FQTY01000010.1"/>
</dbReference>
<evidence type="ECO:0000313" key="3">
    <source>
        <dbReference type="Proteomes" id="UP000184114"/>
    </source>
</evidence>
<keyword evidence="3" id="KW-1185">Reference proteome</keyword>
<organism evidence="2 3">
    <name type="scientific">Tissierella praeacuta DSM 18095</name>
    <dbReference type="NCBI Taxonomy" id="1123404"/>
    <lineage>
        <taxon>Bacteria</taxon>
        <taxon>Bacillati</taxon>
        <taxon>Bacillota</taxon>
        <taxon>Tissierellia</taxon>
        <taxon>Tissierellales</taxon>
        <taxon>Tissierellaceae</taxon>
        <taxon>Tissierella</taxon>
    </lineage>
</organism>
<protein>
    <submittedName>
        <fullName evidence="2">FRG domain-containing protein</fullName>
    </submittedName>
</protein>
<dbReference type="EMBL" id="FQTY01000010">
    <property type="protein sequence ID" value="SHE89994.1"/>
    <property type="molecule type" value="Genomic_DNA"/>
</dbReference>
<proteinExistence type="predicted"/>
<gene>
    <name evidence="2" type="ORF">SAMN02745784_02163</name>
</gene>
<dbReference type="AlphaFoldDB" id="A0A1M4X918"/>
<evidence type="ECO:0000313" key="2">
    <source>
        <dbReference type="EMBL" id="SHE89994.1"/>
    </source>
</evidence>
<dbReference type="GeneID" id="90995543"/>
<name>A0A1M4X918_9FIRM</name>
<feature type="domain" description="FRG" evidence="1">
    <location>
        <begin position="33"/>
        <end position="130"/>
    </location>
</feature>